<dbReference type="eggNOG" id="COG2710">
    <property type="taxonomic scope" value="Bacteria"/>
</dbReference>
<organism evidence="2 3">
    <name type="scientific">Eubacterium cellulosolvens (strain ATCC 43171 / JCM 9499 / 6)</name>
    <name type="common">Cillobacterium cellulosolvens</name>
    <dbReference type="NCBI Taxonomy" id="633697"/>
    <lineage>
        <taxon>Bacteria</taxon>
        <taxon>Bacillati</taxon>
        <taxon>Bacillota</taxon>
        <taxon>Clostridia</taxon>
        <taxon>Eubacteriales</taxon>
        <taxon>Eubacteriaceae</taxon>
        <taxon>Eubacterium</taxon>
    </lineage>
</organism>
<dbReference type="OrthoDB" id="9767044at2"/>
<dbReference type="GO" id="GO:0016491">
    <property type="term" value="F:oxidoreductase activity"/>
    <property type="evidence" value="ECO:0007669"/>
    <property type="project" value="InterPro"/>
</dbReference>
<dbReference type="STRING" id="633697.EubceDRAFT1_0632"/>
<accession>I5ARP8</accession>
<reference evidence="2 3" key="2">
    <citation type="submission" date="2012-02" db="EMBL/GenBank/DDBJ databases">
        <title>Improved High-Quality Draft sequence of Eubacterium cellulosolvens 6.</title>
        <authorList>
            <consortium name="US DOE Joint Genome Institute"/>
            <person name="Lucas S."/>
            <person name="Han J."/>
            <person name="Lapidus A."/>
            <person name="Cheng J.-F."/>
            <person name="Goodwin L."/>
            <person name="Pitluck S."/>
            <person name="Peters L."/>
            <person name="Mikhailova N."/>
            <person name="Gu W."/>
            <person name="Detter J.C."/>
            <person name="Han C."/>
            <person name="Tapia R."/>
            <person name="Land M."/>
            <person name="Hauser L."/>
            <person name="Kyrpides N."/>
            <person name="Ivanova N."/>
            <person name="Pagani I."/>
            <person name="Johnson E."/>
            <person name="Mukhopadhyay B."/>
            <person name="Anderson I."/>
            <person name="Woyke T."/>
        </authorList>
    </citation>
    <scope>NUCLEOTIDE SEQUENCE [LARGE SCALE GENOMIC DNA]</scope>
    <source>
        <strain evidence="2 3">6</strain>
    </source>
</reference>
<gene>
    <name evidence="2" type="ORF">EubceDRAFT1_0632</name>
</gene>
<dbReference type="Proteomes" id="UP000005753">
    <property type="component" value="Chromosome"/>
</dbReference>
<name>I5ARP8_EUBC6</name>
<dbReference type="EMBL" id="CM001487">
    <property type="protein sequence ID" value="EIM56471.1"/>
    <property type="molecule type" value="Genomic_DNA"/>
</dbReference>
<keyword evidence="3" id="KW-1185">Reference proteome</keyword>
<evidence type="ECO:0000259" key="1">
    <source>
        <dbReference type="Pfam" id="PF00148"/>
    </source>
</evidence>
<evidence type="ECO:0000313" key="2">
    <source>
        <dbReference type="EMBL" id="EIM56471.1"/>
    </source>
</evidence>
<dbReference type="Gene3D" id="3.40.50.1980">
    <property type="entry name" value="Nitrogenase molybdenum iron protein domain"/>
    <property type="match status" value="1"/>
</dbReference>
<proteinExistence type="predicted"/>
<dbReference type="Pfam" id="PF00148">
    <property type="entry name" value="Oxidored_nitro"/>
    <property type="match status" value="1"/>
</dbReference>
<dbReference type="InterPro" id="IPR000510">
    <property type="entry name" value="Nase/OxRdtase_comp1"/>
</dbReference>
<feature type="domain" description="Nitrogenase/oxidoreductase component 1" evidence="1">
    <location>
        <begin position="31"/>
        <end position="98"/>
    </location>
</feature>
<dbReference type="SUPFAM" id="SSF53807">
    <property type="entry name" value="Helical backbone' metal receptor"/>
    <property type="match status" value="1"/>
</dbReference>
<sequence length="135" mass="15223">MEALQGGVEGSGIHQRLRTFSQVYPDDIQAAIQILGHIRNTAIVVHGVQGCSASALRADQFQPAAWYSTNLKERDTILGGDEKLRRAVIRAYEEKHPENFCYKNGNFPKEYEVAKFINTDALKDVFPDRVTWKAD</sequence>
<reference evidence="2 3" key="1">
    <citation type="submission" date="2010-08" db="EMBL/GenBank/DDBJ databases">
        <authorList>
            <consortium name="US DOE Joint Genome Institute (JGI-PGF)"/>
            <person name="Lucas S."/>
            <person name="Copeland A."/>
            <person name="Lapidus A."/>
            <person name="Cheng J.-F."/>
            <person name="Bruce D."/>
            <person name="Goodwin L."/>
            <person name="Pitluck S."/>
            <person name="Land M.L."/>
            <person name="Hauser L."/>
            <person name="Chang Y.-J."/>
            <person name="Anderson I.J."/>
            <person name="Johnson E."/>
            <person name="Mulhopadhyay B."/>
            <person name="Kyrpides N."/>
            <person name="Woyke T.J."/>
        </authorList>
    </citation>
    <scope>NUCLEOTIDE SEQUENCE [LARGE SCALE GENOMIC DNA]</scope>
    <source>
        <strain evidence="2 3">6</strain>
    </source>
</reference>
<dbReference type="HOGENOM" id="CLU_1882631_0_0_9"/>
<dbReference type="AlphaFoldDB" id="I5ARP8"/>
<protein>
    <submittedName>
        <fullName evidence="2">Nitrogenase molybdenum-iron protein, alpha and beta chains</fullName>
    </submittedName>
</protein>
<evidence type="ECO:0000313" key="3">
    <source>
        <dbReference type="Proteomes" id="UP000005753"/>
    </source>
</evidence>